<reference evidence="2" key="1">
    <citation type="submission" date="2021-01" db="EMBL/GenBank/DDBJ databases">
        <authorList>
            <person name="Corre E."/>
            <person name="Pelletier E."/>
            <person name="Niang G."/>
            <person name="Scheremetjew M."/>
            <person name="Finn R."/>
            <person name="Kale V."/>
            <person name="Holt S."/>
            <person name="Cochrane G."/>
            <person name="Meng A."/>
            <person name="Brown T."/>
            <person name="Cohen L."/>
        </authorList>
    </citation>
    <scope>NUCLEOTIDE SEQUENCE</scope>
    <source>
        <strain evidence="2">CCCM811</strain>
    </source>
</reference>
<gene>
    <name evidence="2" type="ORF">LGLO00237_LOCUS9708</name>
</gene>
<feature type="region of interest" description="Disordered" evidence="1">
    <location>
        <begin position="68"/>
        <end position="135"/>
    </location>
</feature>
<dbReference type="EMBL" id="HBIV01013178">
    <property type="protein sequence ID" value="CAE0658138.1"/>
    <property type="molecule type" value="Transcribed_RNA"/>
</dbReference>
<sequence>MVQDNPVIVSHDIAAILLRQMGADDGKLSLENFQNFFLKAMHVERYDVDGIMAKLQNFVASGIREVTGAGRADGSVEAPPDRTQDKYDKARYDRAHQQQNQQQQQNADRPRLGQGSRMTEEAILGGGEGKPLETN</sequence>
<evidence type="ECO:0000313" key="2">
    <source>
        <dbReference type="EMBL" id="CAE0658138.1"/>
    </source>
</evidence>
<organism evidence="2">
    <name type="scientific">Lotharella globosa</name>
    <dbReference type="NCBI Taxonomy" id="91324"/>
    <lineage>
        <taxon>Eukaryota</taxon>
        <taxon>Sar</taxon>
        <taxon>Rhizaria</taxon>
        <taxon>Cercozoa</taxon>
        <taxon>Chlorarachniophyceae</taxon>
        <taxon>Lotharella</taxon>
    </lineage>
</organism>
<feature type="compositionally biased region" description="Basic and acidic residues" evidence="1">
    <location>
        <begin position="79"/>
        <end position="96"/>
    </location>
</feature>
<name>A0A7S3YPT4_9EUKA</name>
<accession>A0A7S3YPT4</accession>
<protein>
    <submittedName>
        <fullName evidence="2">Uncharacterized protein</fullName>
    </submittedName>
</protein>
<feature type="compositionally biased region" description="Low complexity" evidence="1">
    <location>
        <begin position="97"/>
        <end position="106"/>
    </location>
</feature>
<evidence type="ECO:0000256" key="1">
    <source>
        <dbReference type="SAM" id="MobiDB-lite"/>
    </source>
</evidence>
<proteinExistence type="predicted"/>
<dbReference type="AlphaFoldDB" id="A0A7S3YPT4"/>